<feature type="compositionally biased region" description="Basic and acidic residues" evidence="5">
    <location>
        <begin position="16"/>
        <end position="25"/>
    </location>
</feature>
<evidence type="ECO:0000256" key="6">
    <source>
        <dbReference type="SAM" id="Phobius"/>
    </source>
</evidence>
<dbReference type="Proteomes" id="UP001222932">
    <property type="component" value="Unassembled WGS sequence"/>
</dbReference>
<dbReference type="FunFam" id="1.20.1250.20:FF:000340">
    <property type="entry name" value="MFS transporter, SHS family, lactate transporter"/>
    <property type="match status" value="1"/>
</dbReference>
<feature type="transmembrane region" description="Helical" evidence="6">
    <location>
        <begin position="127"/>
        <end position="147"/>
    </location>
</feature>
<feature type="transmembrane region" description="Helical" evidence="6">
    <location>
        <begin position="220"/>
        <end position="239"/>
    </location>
</feature>
<dbReference type="GO" id="GO:0035879">
    <property type="term" value="P:plasma membrane lactate transport"/>
    <property type="evidence" value="ECO:0007669"/>
    <property type="project" value="TreeGrafter"/>
</dbReference>
<dbReference type="Pfam" id="PF07690">
    <property type="entry name" value="MFS_1"/>
    <property type="match status" value="1"/>
</dbReference>
<reference evidence="8" key="2">
    <citation type="submission" date="2023-06" db="EMBL/GenBank/DDBJ databases">
        <authorList>
            <person name="Kobayashi Y."/>
            <person name="Kayamori A."/>
            <person name="Aoki K."/>
            <person name="Shiwa Y."/>
            <person name="Fujita N."/>
            <person name="Sugita T."/>
            <person name="Iwasaki W."/>
            <person name="Tanaka N."/>
            <person name="Takashima M."/>
        </authorList>
    </citation>
    <scope>NUCLEOTIDE SEQUENCE</scope>
    <source>
        <strain evidence="8">HIS016</strain>
    </source>
</reference>
<dbReference type="GO" id="GO:0005886">
    <property type="term" value="C:plasma membrane"/>
    <property type="evidence" value="ECO:0007669"/>
    <property type="project" value="TreeGrafter"/>
</dbReference>
<feature type="region of interest" description="Disordered" evidence="5">
    <location>
        <begin position="515"/>
        <end position="549"/>
    </location>
</feature>
<sequence>MATTEVSHSVEAGKLSTDHQDSKSLHDVHDEERIHGYSIRAQLEGWHANRGNKSIARAIIPPWCPEKDEPTEKNPLKFLRQLTWLNWAMFFCGWWAWTCDGFDYFAVSVTLSEMGKEFGKSDSQMSFAITLTLLFRSLGALIFGVLADRFGRKWTLVGNMLIIAAFQLGSGFVTNYAEFLGVRAIFGIAMGGVWGQAAATSLENVPAASRGFFSGIVQQGYTIGYLMAAVINMTVGSYSRPRWRSLYFIGAGFSVSAALFRMCLPESEQFVRARQLQQDSGVRVTGRQAARHFFREVGHMLRSNWIRCIWAICIMTGMNFFSHGSQDLYPTYLTKSKGLSKHSESVAVIISNCGAIAGGLFGGYISQIIGRRWTIILLCLWTACWIPLWIIPNDFPGLAAGGFFVQSGVQGAWGVIPIYLSEVSPPAFRASFAGLAYQLGNMASSGAAQIEADAGQTLRKYVNGKSLPDYATIFGILLGVIIAWLIIWTFLGPDADGALFEEAKVATEAGAGDTVAGESTLRRRSTVVPDREFHDKSTREHAETRPEIV</sequence>
<feature type="transmembrane region" description="Helical" evidence="6">
    <location>
        <begin position="345"/>
        <end position="366"/>
    </location>
</feature>
<feature type="transmembrane region" description="Helical" evidence="6">
    <location>
        <begin position="245"/>
        <end position="264"/>
    </location>
</feature>
<name>A0AAD3TXK4_9TREE</name>
<dbReference type="CDD" id="cd17316">
    <property type="entry name" value="MFS_SV2_like"/>
    <property type="match status" value="1"/>
</dbReference>
<feature type="transmembrane region" description="Helical" evidence="6">
    <location>
        <begin position="373"/>
        <end position="391"/>
    </location>
</feature>
<keyword evidence="9" id="KW-1185">Reference proteome</keyword>
<dbReference type="PANTHER" id="PTHR23508">
    <property type="entry name" value="CARBOXYLIC ACID TRANSPORTER PROTEIN HOMOLOG"/>
    <property type="match status" value="1"/>
</dbReference>
<comment type="subcellular location">
    <subcellularLocation>
        <location evidence="1">Membrane</location>
        <topology evidence="1">Multi-pass membrane protein</topology>
    </subcellularLocation>
</comment>
<dbReference type="InterPro" id="IPR020846">
    <property type="entry name" value="MFS_dom"/>
</dbReference>
<evidence type="ECO:0000313" key="8">
    <source>
        <dbReference type="EMBL" id="GMK58679.1"/>
    </source>
</evidence>
<dbReference type="AlphaFoldDB" id="A0AAD3TXK4"/>
<dbReference type="GO" id="GO:0015355">
    <property type="term" value="F:secondary active monocarboxylate transmembrane transporter activity"/>
    <property type="evidence" value="ECO:0007669"/>
    <property type="project" value="TreeGrafter"/>
</dbReference>
<dbReference type="InterPro" id="IPR036259">
    <property type="entry name" value="MFS_trans_sf"/>
</dbReference>
<accession>A0AAD3TXK4</accession>
<feature type="transmembrane region" description="Helical" evidence="6">
    <location>
        <begin position="154"/>
        <end position="173"/>
    </location>
</feature>
<dbReference type="PANTHER" id="PTHR23508:SF10">
    <property type="entry name" value="CARBOXYLIC ACID TRANSPORTER PROTEIN HOMOLOG"/>
    <property type="match status" value="1"/>
</dbReference>
<evidence type="ECO:0000256" key="4">
    <source>
        <dbReference type="ARBA" id="ARBA00023136"/>
    </source>
</evidence>
<feature type="domain" description="Major facilitator superfamily (MFS) profile" evidence="7">
    <location>
        <begin position="89"/>
        <end position="496"/>
    </location>
</feature>
<dbReference type="SUPFAM" id="SSF103473">
    <property type="entry name" value="MFS general substrate transporter"/>
    <property type="match status" value="1"/>
</dbReference>
<dbReference type="EMBL" id="BTCM01000006">
    <property type="protein sequence ID" value="GMK58679.1"/>
    <property type="molecule type" value="Genomic_DNA"/>
</dbReference>
<evidence type="ECO:0000256" key="1">
    <source>
        <dbReference type="ARBA" id="ARBA00004141"/>
    </source>
</evidence>
<gene>
    <name evidence="8" type="ORF">CspeluHIS016_0601210</name>
</gene>
<keyword evidence="4 6" id="KW-0472">Membrane</keyword>
<evidence type="ECO:0000256" key="2">
    <source>
        <dbReference type="ARBA" id="ARBA00022692"/>
    </source>
</evidence>
<dbReference type="Gene3D" id="1.20.1250.20">
    <property type="entry name" value="MFS general substrate transporter like domains"/>
    <property type="match status" value="2"/>
</dbReference>
<comment type="caution">
    <text evidence="8">The sequence shown here is derived from an EMBL/GenBank/DDBJ whole genome shotgun (WGS) entry which is preliminary data.</text>
</comment>
<evidence type="ECO:0000313" key="9">
    <source>
        <dbReference type="Proteomes" id="UP001222932"/>
    </source>
</evidence>
<keyword evidence="2 6" id="KW-0812">Transmembrane</keyword>
<evidence type="ECO:0000256" key="5">
    <source>
        <dbReference type="SAM" id="MobiDB-lite"/>
    </source>
</evidence>
<evidence type="ECO:0000256" key="3">
    <source>
        <dbReference type="ARBA" id="ARBA00022989"/>
    </source>
</evidence>
<dbReference type="InterPro" id="IPR011701">
    <property type="entry name" value="MFS"/>
</dbReference>
<reference evidence="8" key="1">
    <citation type="journal article" date="2023" name="BMC Genomics">
        <title>Chromosome-level genome assemblies of Cutaneotrichosporon spp. (Trichosporonales, Basidiomycota) reveal imbalanced evolution between nucleotide sequences and chromosome synteny.</title>
        <authorList>
            <person name="Kobayashi Y."/>
            <person name="Kayamori A."/>
            <person name="Aoki K."/>
            <person name="Shiwa Y."/>
            <person name="Matsutani M."/>
            <person name="Fujita N."/>
            <person name="Sugita T."/>
            <person name="Iwasaki W."/>
            <person name="Tanaka N."/>
            <person name="Takashima M."/>
        </authorList>
    </citation>
    <scope>NUCLEOTIDE SEQUENCE</scope>
    <source>
        <strain evidence="8">HIS016</strain>
    </source>
</reference>
<protein>
    <recommendedName>
        <fullName evidence="7">Major facilitator superfamily (MFS) profile domain-containing protein</fullName>
    </recommendedName>
</protein>
<feature type="region of interest" description="Disordered" evidence="5">
    <location>
        <begin position="1"/>
        <end position="25"/>
    </location>
</feature>
<evidence type="ECO:0000259" key="7">
    <source>
        <dbReference type="PROSITE" id="PS50850"/>
    </source>
</evidence>
<feature type="transmembrane region" description="Helical" evidence="6">
    <location>
        <begin position="305"/>
        <end position="325"/>
    </location>
</feature>
<dbReference type="PROSITE" id="PS50850">
    <property type="entry name" value="MFS"/>
    <property type="match status" value="1"/>
</dbReference>
<keyword evidence="3 6" id="KW-1133">Transmembrane helix</keyword>
<feature type="transmembrane region" description="Helical" evidence="6">
    <location>
        <begin position="84"/>
        <end position="107"/>
    </location>
</feature>
<feature type="transmembrane region" description="Helical" evidence="6">
    <location>
        <begin position="179"/>
        <end position="199"/>
    </location>
</feature>
<organism evidence="8 9">
    <name type="scientific">Cutaneotrichosporon spelunceum</name>
    <dbReference type="NCBI Taxonomy" id="1672016"/>
    <lineage>
        <taxon>Eukaryota</taxon>
        <taxon>Fungi</taxon>
        <taxon>Dikarya</taxon>
        <taxon>Basidiomycota</taxon>
        <taxon>Agaricomycotina</taxon>
        <taxon>Tremellomycetes</taxon>
        <taxon>Trichosporonales</taxon>
        <taxon>Trichosporonaceae</taxon>
        <taxon>Cutaneotrichosporon</taxon>
    </lineage>
</organism>
<feature type="compositionally biased region" description="Basic and acidic residues" evidence="5">
    <location>
        <begin position="529"/>
        <end position="549"/>
    </location>
</feature>
<feature type="transmembrane region" description="Helical" evidence="6">
    <location>
        <begin position="470"/>
        <end position="491"/>
    </location>
</feature>
<proteinExistence type="predicted"/>